<dbReference type="RefSeq" id="WP_205348032.1">
    <property type="nucleotide sequence ID" value="NZ_JAFEUP010000002.1"/>
</dbReference>
<dbReference type="Pfam" id="PF12836">
    <property type="entry name" value="HHH_3"/>
    <property type="match status" value="1"/>
</dbReference>
<dbReference type="SUPFAM" id="SSF47781">
    <property type="entry name" value="RuvA domain 2-like"/>
    <property type="match status" value="1"/>
</dbReference>
<dbReference type="PANTHER" id="PTHR21180">
    <property type="entry name" value="ENDONUCLEASE/EXONUCLEASE/PHOSPHATASE FAMILY DOMAIN-CONTAINING PROTEIN 1"/>
    <property type="match status" value="1"/>
</dbReference>
<dbReference type="InterPro" id="IPR004509">
    <property type="entry name" value="Competence_ComEA_HhH"/>
</dbReference>
<dbReference type="Proteomes" id="UP000717995">
    <property type="component" value="Unassembled WGS sequence"/>
</dbReference>
<gene>
    <name evidence="2" type="ORF">JQX08_09005</name>
</gene>
<reference evidence="2 3" key="1">
    <citation type="submission" date="2021-02" db="EMBL/GenBank/DDBJ databases">
        <authorList>
            <person name="Lee D.-H."/>
        </authorList>
    </citation>
    <scope>NUCLEOTIDE SEQUENCE [LARGE SCALE GENOMIC DNA]</scope>
    <source>
        <strain evidence="2 3">UL073</strain>
    </source>
</reference>
<evidence type="ECO:0000256" key="1">
    <source>
        <dbReference type="SAM" id="SignalP"/>
    </source>
</evidence>
<feature type="signal peptide" evidence="1">
    <location>
        <begin position="1"/>
        <end position="23"/>
    </location>
</feature>
<protein>
    <submittedName>
        <fullName evidence="2">Helix-hairpin-helix domain-containing protein</fullName>
    </submittedName>
</protein>
<dbReference type="Gene3D" id="1.10.150.320">
    <property type="entry name" value="Photosystem II 12 kDa extrinsic protein"/>
    <property type="match status" value="1"/>
</dbReference>
<dbReference type="PANTHER" id="PTHR21180:SF32">
    <property type="entry name" value="ENDONUCLEASE_EXONUCLEASE_PHOSPHATASE FAMILY DOMAIN-CONTAINING PROTEIN 1"/>
    <property type="match status" value="1"/>
</dbReference>
<comment type="caution">
    <text evidence="2">The sequence shown here is derived from an EMBL/GenBank/DDBJ whole genome shotgun (WGS) entry which is preliminary data.</text>
</comment>
<keyword evidence="3" id="KW-1185">Reference proteome</keyword>
<dbReference type="InterPro" id="IPR051675">
    <property type="entry name" value="Endo/Exo/Phosphatase_dom_1"/>
</dbReference>
<evidence type="ECO:0000313" key="3">
    <source>
        <dbReference type="Proteomes" id="UP000717995"/>
    </source>
</evidence>
<accession>A0ABS2ICL3</accession>
<evidence type="ECO:0000313" key="2">
    <source>
        <dbReference type="EMBL" id="MBM7060849.1"/>
    </source>
</evidence>
<organism evidence="2 3">
    <name type="scientific">Zestomonas insulae</name>
    <dbReference type="NCBI Taxonomy" id="2809017"/>
    <lineage>
        <taxon>Bacteria</taxon>
        <taxon>Pseudomonadati</taxon>
        <taxon>Pseudomonadota</taxon>
        <taxon>Gammaproteobacteria</taxon>
        <taxon>Pseudomonadales</taxon>
        <taxon>Pseudomonadaceae</taxon>
        <taxon>Zestomonas</taxon>
    </lineage>
</organism>
<dbReference type="NCBIfam" id="TIGR00426">
    <property type="entry name" value="competence protein ComEA helix-hairpin-helix repeat region"/>
    <property type="match status" value="1"/>
</dbReference>
<sequence>MLKAHVSSLLFAVLATVSVAVNAAETTKPQASKPVAAAAKPAKEAAAPAVEDAVNLNTADADTLQKELSGIGAVKAKAIVDYREANGPFATVDELLEVKGIGAATLEKNRAKLSIN</sequence>
<name>A0ABS2ICL3_9GAMM</name>
<dbReference type="InterPro" id="IPR010994">
    <property type="entry name" value="RuvA_2-like"/>
</dbReference>
<keyword evidence="1" id="KW-0732">Signal</keyword>
<proteinExistence type="predicted"/>
<feature type="chain" id="PRO_5046070690" evidence="1">
    <location>
        <begin position="24"/>
        <end position="116"/>
    </location>
</feature>
<dbReference type="EMBL" id="JAFEUP010000002">
    <property type="protein sequence ID" value="MBM7060849.1"/>
    <property type="molecule type" value="Genomic_DNA"/>
</dbReference>